<organism evidence="6">
    <name type="scientific">Bovine alphaherpesvirus 2</name>
    <dbReference type="NCBI Taxonomy" id="10295"/>
    <lineage>
        <taxon>Viruses</taxon>
        <taxon>Duplodnaviria</taxon>
        <taxon>Heunggongvirae</taxon>
        <taxon>Peploviricota</taxon>
        <taxon>Herviviricetes</taxon>
        <taxon>Herpesvirales</taxon>
        <taxon>Orthoherpesviridae</taxon>
        <taxon>Alphaherpesvirinae</taxon>
        <taxon>Simplexvirus</taxon>
        <taxon>Simplexvirus bovinealpha2</taxon>
    </lineage>
</organism>
<sequence length="674" mass="73944">MEVKFRNTPSGTAASSEAAASFGADMEPLAVVADRWVRVHPTRETMAFREMLMGVFGYTEGQGVYNVVRSSDAATRQLQAAVFAVLLNATAYRDLEADWRDHVSARRLDPDALARRYGAAADSDAAGVASRVFETWQRTLQTTLMEFAHGLASCFSLGGPGCPISFSKYIDWIVCLGMVPVSRRARPTNGMAKRLAAYLDGHALPHHMATVAGIAKRAAPTLFEIARAMDSSCIAEYDRVQVFYNFRRGEWRTRDALTGLAGECVVLWPPLWSDGKVVFDSPMQRISHEVRACYALREHAHLCRLLNTAPVKVLLGRRPEAERGAACAARAVDRALGEDAEGKAGSAAARLVRLIINMKGMRHVGDINDTVRAYLDETGGHLIDGAQVNQTLPGFGKAGRAGGAPSQPQQLQQAFQTSIVSGINNVLEGYINNLFGTIERLRESNSDLSSRLEARERELGRSRASALRAEQRAADEPGPSPGYDPRIDCDVIDISNRMGDDAYVANSFQRQYVPSYAQDLERLSKLWEHELVRCFKISRNTNNQGQETAIHYSSGAVSMFVRPYFAAVLKAPHVGTPIGGIGAAMGEEELWEAVFRKTRLQTYLADLVALFVADVQHAAARRALPEKSQRGQRSRSPPSVRTVSERARLDGERSSRKHGLRDAPRGRRAGDGFA</sequence>
<gene>
    <name evidence="6" type="primary">UL6</name>
</gene>
<dbReference type="EMBL" id="MT862164">
    <property type="protein sequence ID" value="QPO25214.1"/>
    <property type="molecule type" value="Genomic_DNA"/>
</dbReference>
<dbReference type="HAMAP" id="MF_04012">
    <property type="entry name" value="HSV_PORTL"/>
    <property type="match status" value="1"/>
</dbReference>
<keyword evidence="1" id="KW-1048">Host nucleus</keyword>
<evidence type="ECO:0000256" key="3">
    <source>
        <dbReference type="ARBA" id="ARBA00022844"/>
    </source>
</evidence>
<keyword evidence="4" id="KW-0231">Viral genome packaging</keyword>
<feature type="compositionally biased region" description="Basic and acidic residues" evidence="5">
    <location>
        <begin position="643"/>
        <end position="674"/>
    </location>
</feature>
<dbReference type="Pfam" id="PF01763">
    <property type="entry name" value="Herpes_UL6"/>
    <property type="match status" value="1"/>
</dbReference>
<proteinExistence type="inferred from homology"/>
<reference evidence="6" key="1">
    <citation type="journal article" date="2020" name="Arch.">
        <title>Full genome sequence of bovine alphaherpesvirus 2 (BoHV-2).</title>
        <authorList>
            <person name="Pfaff F."/>
            <person name="Neubauer-Juric A."/>
            <person name="Krebs S."/>
            <person name="Hauser A."/>
            <person name="Singer S."/>
            <person name="Blum H."/>
            <person name="Hoffmann B."/>
        </authorList>
    </citation>
    <scope>NUCLEOTIDE SEQUENCE</scope>
    <source>
        <strain evidence="6">Riems 8/85</strain>
    </source>
</reference>
<name>A0A7T1L7I9_9ALPH</name>
<feature type="region of interest" description="Disordered" evidence="5">
    <location>
        <begin position="459"/>
        <end position="486"/>
    </location>
</feature>
<evidence type="ECO:0000256" key="4">
    <source>
        <dbReference type="ARBA" id="ARBA00023219"/>
    </source>
</evidence>
<evidence type="ECO:0000256" key="2">
    <source>
        <dbReference type="ARBA" id="ARBA00022612"/>
    </source>
</evidence>
<dbReference type="InterPro" id="IPR002660">
    <property type="entry name" value="Herpes_Portal"/>
</dbReference>
<keyword evidence="3" id="KW-0946">Virion</keyword>
<dbReference type="GO" id="GO:0051276">
    <property type="term" value="P:chromosome organization"/>
    <property type="evidence" value="ECO:0007669"/>
    <property type="project" value="InterPro"/>
</dbReference>
<evidence type="ECO:0000256" key="1">
    <source>
        <dbReference type="ARBA" id="ARBA00022562"/>
    </source>
</evidence>
<accession>A0A7T1L7I9</accession>
<evidence type="ECO:0000313" key="6">
    <source>
        <dbReference type="EMBL" id="QPO25214.1"/>
    </source>
</evidence>
<keyword evidence="2" id="KW-1188">Viral release from host cell</keyword>
<protein>
    <submittedName>
        <fullName evidence="6">Capsid portal protein</fullName>
    </submittedName>
</protein>
<dbReference type="Proteomes" id="UP001147787">
    <property type="component" value="Segment"/>
</dbReference>
<feature type="region of interest" description="Disordered" evidence="5">
    <location>
        <begin position="622"/>
        <end position="674"/>
    </location>
</feature>
<dbReference type="GO" id="GO:0044423">
    <property type="term" value="C:virion component"/>
    <property type="evidence" value="ECO:0007669"/>
    <property type="project" value="UniProtKB-KW"/>
</dbReference>
<evidence type="ECO:0000256" key="5">
    <source>
        <dbReference type="SAM" id="MobiDB-lite"/>
    </source>
</evidence>